<dbReference type="Gene3D" id="1.25.50.20">
    <property type="match status" value="1"/>
</dbReference>
<dbReference type="Gene3D" id="2.60.40.1730">
    <property type="entry name" value="tricorn interacting facor f3 domain"/>
    <property type="match status" value="1"/>
</dbReference>
<comment type="cofactor">
    <cofactor evidence="7">
        <name>Zn(2+)</name>
        <dbReference type="ChEBI" id="CHEBI:29105"/>
    </cofactor>
    <text evidence="7">Binds 1 zinc ion per subunit.</text>
</comment>
<dbReference type="CDD" id="cd09601">
    <property type="entry name" value="M1_APN-Q_like"/>
    <property type="match status" value="1"/>
</dbReference>
<dbReference type="InterPro" id="IPR042097">
    <property type="entry name" value="Aminopeptidase_N-like_N_sf"/>
</dbReference>
<dbReference type="PANTHER" id="PTHR11533:SF299">
    <property type="entry name" value="AMINOPEPTIDASE"/>
    <property type="match status" value="1"/>
</dbReference>
<dbReference type="PANTHER" id="PTHR11533">
    <property type="entry name" value="PROTEASE M1 ZINC METALLOPROTEASE"/>
    <property type="match status" value="1"/>
</dbReference>
<gene>
    <name evidence="11" type="ORF">OKIOD_LOCUS3571</name>
</gene>
<evidence type="ECO:0000256" key="6">
    <source>
        <dbReference type="ARBA" id="ARBA00023049"/>
    </source>
</evidence>
<comment type="similarity">
    <text evidence="1 7">Belongs to the peptidase M1 family.</text>
</comment>
<sequence>MIPLLLLFGTALASWQDVVASSRLPRAEDGSIGVIPENYRVELTINDLNSENFAYSGVVEVDFEWNLGDFEYLALNEENFFYKSVTLDGQAVEHFQEGGFIFITIPIGFEFQEKTTVRIEFTGRFDYVTSAGWNEGFFVDYYVGPDELTYSNILVTQFESCGGRKAFPMFDEPEYKSTFDLEVTLYGNEGYYALWNTDTIDVIQQNDSSVTYVFDRSPKMSSYLFSLSVVNYVYVEGTAPETGARMRVYSPKWVENIEFSSFALDAGIAILDGLSDFFGYNYSDAFQGVPKLDQIGFPNSGLGAMENWGLVTYDYTWLYTNTDKMTEFWTSDVAATVAHELVHQWTGNLITAEWWDELWINEGFAEWGGAFGLQFVDSSIAWENYLYLYDSDWAYWVDQTRNSRPIVNKQNNDGYIVDTCEAIDAQFDGIAYSKGSLIIRMIIDVIGIDAFQAGMQKYLNENKFTNPTTETWFSYISEFVDPAVLPEGKTFYETFKGYFLQMGLPLLTFKDSHEAFAERFLWQDTEVTLPESSLNYNWNIPVKILKFDSCSTEIQWLTEETMAADRTLNFGKERIGRDFWPFPDSRSYTRTSYGSISNFNELITQLMTQVSCLETVENIQLLTAGMIMDQFYLATALGHREHFHTNYGHVMEPTRLMAIAEISHRPQDWIVWAHAGTVFDRIVEDEIYTHRSGAKLVRFSSNRALFEDYMQSLASTNRYMSNDLSGSDEKKMASLYTSWACNYGSSWCLSEASKLALDVVNGNGDWRDLDVHIRLQAKHFAVRGGTQQVIDLLVDEIYSGNQREIISNLEALAYLPASHAAKIVEVFEYISDDYPSYVSEFAMKAAEQPEIRDIVIDLFIDDQAIIEVIKEEGVINSVVKGFCEYMQETNAQERV</sequence>
<dbReference type="InterPro" id="IPR027268">
    <property type="entry name" value="Peptidase_M4/M1_CTD_sf"/>
</dbReference>
<feature type="signal peptide" evidence="8">
    <location>
        <begin position="1"/>
        <end position="21"/>
    </location>
</feature>
<organism evidence="11 12">
    <name type="scientific">Oikopleura dioica</name>
    <name type="common">Tunicate</name>
    <dbReference type="NCBI Taxonomy" id="34765"/>
    <lineage>
        <taxon>Eukaryota</taxon>
        <taxon>Metazoa</taxon>
        <taxon>Chordata</taxon>
        <taxon>Tunicata</taxon>
        <taxon>Appendicularia</taxon>
        <taxon>Copelata</taxon>
        <taxon>Oikopleuridae</taxon>
        <taxon>Oikopleura</taxon>
    </lineage>
</organism>
<accession>A0ABN7S1Y8</accession>
<keyword evidence="2 7" id="KW-0645">Protease</keyword>
<dbReference type="SUPFAM" id="SSF55486">
    <property type="entry name" value="Metalloproteases ('zincins'), catalytic domain"/>
    <property type="match status" value="1"/>
</dbReference>
<keyword evidence="12" id="KW-1185">Reference proteome</keyword>
<evidence type="ECO:0000256" key="8">
    <source>
        <dbReference type="SAM" id="SignalP"/>
    </source>
</evidence>
<evidence type="ECO:0000256" key="5">
    <source>
        <dbReference type="ARBA" id="ARBA00022833"/>
    </source>
</evidence>
<feature type="domain" description="Aminopeptidase N-like N-terminal" evidence="10">
    <location>
        <begin position="36"/>
        <end position="224"/>
    </location>
</feature>
<dbReference type="Gene3D" id="1.10.390.10">
    <property type="entry name" value="Neutral Protease Domain 2"/>
    <property type="match status" value="1"/>
</dbReference>
<evidence type="ECO:0000256" key="4">
    <source>
        <dbReference type="ARBA" id="ARBA00022801"/>
    </source>
</evidence>
<keyword evidence="8" id="KW-0732">Signal</keyword>
<keyword evidence="4 7" id="KW-0378">Hydrolase</keyword>
<dbReference type="SUPFAM" id="SSF63737">
    <property type="entry name" value="Leukotriene A4 hydrolase N-terminal domain"/>
    <property type="match status" value="1"/>
</dbReference>
<evidence type="ECO:0000256" key="2">
    <source>
        <dbReference type="ARBA" id="ARBA00022670"/>
    </source>
</evidence>
<feature type="domain" description="Peptidase M1 membrane alanine aminopeptidase" evidence="9">
    <location>
        <begin position="262"/>
        <end position="479"/>
    </location>
</feature>
<dbReference type="Pfam" id="PF17900">
    <property type="entry name" value="Peptidase_M1_N"/>
    <property type="match status" value="1"/>
</dbReference>
<keyword evidence="3 7" id="KW-0479">Metal-binding</keyword>
<dbReference type="Pfam" id="PF01433">
    <property type="entry name" value="Peptidase_M1"/>
    <property type="match status" value="1"/>
</dbReference>
<dbReference type="InterPro" id="IPR014782">
    <property type="entry name" value="Peptidase_M1_dom"/>
</dbReference>
<proteinExistence type="inferred from homology"/>
<keyword evidence="6 7" id="KW-0482">Metalloprotease</keyword>
<evidence type="ECO:0000313" key="12">
    <source>
        <dbReference type="Proteomes" id="UP001158576"/>
    </source>
</evidence>
<evidence type="ECO:0000259" key="10">
    <source>
        <dbReference type="Pfam" id="PF17900"/>
    </source>
</evidence>
<reference evidence="11 12" key="1">
    <citation type="submission" date="2021-04" db="EMBL/GenBank/DDBJ databases">
        <authorList>
            <person name="Bliznina A."/>
        </authorList>
    </citation>
    <scope>NUCLEOTIDE SEQUENCE [LARGE SCALE GENOMIC DNA]</scope>
</reference>
<dbReference type="EC" id="3.4.11.-" evidence="7"/>
<evidence type="ECO:0000259" key="9">
    <source>
        <dbReference type="Pfam" id="PF01433"/>
    </source>
</evidence>
<evidence type="ECO:0000256" key="7">
    <source>
        <dbReference type="RuleBase" id="RU364040"/>
    </source>
</evidence>
<protein>
    <recommendedName>
        <fullName evidence="7">Aminopeptidase</fullName>
        <ecNumber evidence="7">3.4.11.-</ecNumber>
    </recommendedName>
</protein>
<dbReference type="InterPro" id="IPR045357">
    <property type="entry name" value="Aminopeptidase_N-like_N"/>
</dbReference>
<dbReference type="PRINTS" id="PR00756">
    <property type="entry name" value="ALADIPTASE"/>
</dbReference>
<dbReference type="InterPro" id="IPR050344">
    <property type="entry name" value="Peptidase_M1_aminopeptidases"/>
</dbReference>
<dbReference type="InterPro" id="IPR001930">
    <property type="entry name" value="Peptidase_M1"/>
</dbReference>
<dbReference type="Proteomes" id="UP001158576">
    <property type="component" value="Chromosome PAR"/>
</dbReference>
<name>A0ABN7S1Y8_OIKDI</name>
<dbReference type="EMBL" id="OU015568">
    <property type="protein sequence ID" value="CAG5088922.1"/>
    <property type="molecule type" value="Genomic_DNA"/>
</dbReference>
<keyword evidence="5 7" id="KW-0862">Zinc</keyword>
<dbReference type="InterPro" id="IPR034016">
    <property type="entry name" value="M1_APN-typ"/>
</dbReference>
<evidence type="ECO:0000313" key="11">
    <source>
        <dbReference type="EMBL" id="CAG5088922.1"/>
    </source>
</evidence>
<evidence type="ECO:0000256" key="3">
    <source>
        <dbReference type="ARBA" id="ARBA00022723"/>
    </source>
</evidence>
<keyword evidence="7" id="KW-0031">Aminopeptidase</keyword>
<evidence type="ECO:0000256" key="1">
    <source>
        <dbReference type="ARBA" id="ARBA00010136"/>
    </source>
</evidence>
<feature type="chain" id="PRO_5046061555" description="Aminopeptidase" evidence="8">
    <location>
        <begin position="22"/>
        <end position="895"/>
    </location>
</feature>